<organism evidence="1 2">
    <name type="scientific">Portunus trituberculatus</name>
    <name type="common">Swimming crab</name>
    <name type="synonym">Neptunus trituberculatus</name>
    <dbReference type="NCBI Taxonomy" id="210409"/>
    <lineage>
        <taxon>Eukaryota</taxon>
        <taxon>Metazoa</taxon>
        <taxon>Ecdysozoa</taxon>
        <taxon>Arthropoda</taxon>
        <taxon>Crustacea</taxon>
        <taxon>Multicrustacea</taxon>
        <taxon>Malacostraca</taxon>
        <taxon>Eumalacostraca</taxon>
        <taxon>Eucarida</taxon>
        <taxon>Decapoda</taxon>
        <taxon>Pleocyemata</taxon>
        <taxon>Brachyura</taxon>
        <taxon>Eubrachyura</taxon>
        <taxon>Portunoidea</taxon>
        <taxon>Portunidae</taxon>
        <taxon>Portuninae</taxon>
        <taxon>Portunus</taxon>
    </lineage>
</organism>
<comment type="caution">
    <text evidence="1">The sequence shown here is derived from an EMBL/GenBank/DDBJ whole genome shotgun (WGS) entry which is preliminary data.</text>
</comment>
<name>A0A5B7HBP3_PORTR</name>
<proteinExistence type="predicted"/>
<evidence type="ECO:0000313" key="1">
    <source>
        <dbReference type="EMBL" id="MPC69650.1"/>
    </source>
</evidence>
<reference evidence="1 2" key="1">
    <citation type="submission" date="2019-05" db="EMBL/GenBank/DDBJ databases">
        <title>Another draft genome of Portunus trituberculatus and its Hox gene families provides insights of decapod evolution.</title>
        <authorList>
            <person name="Jeong J.-H."/>
            <person name="Song I."/>
            <person name="Kim S."/>
            <person name="Choi T."/>
            <person name="Kim D."/>
            <person name="Ryu S."/>
            <person name="Kim W."/>
        </authorList>
    </citation>
    <scope>NUCLEOTIDE SEQUENCE [LARGE SCALE GENOMIC DNA]</scope>
    <source>
        <tissue evidence="1">Muscle</tissue>
    </source>
</reference>
<accession>A0A5B7HBP3</accession>
<dbReference type="AlphaFoldDB" id="A0A5B7HBP3"/>
<dbReference type="EMBL" id="VSRR010029774">
    <property type="protein sequence ID" value="MPC69650.1"/>
    <property type="molecule type" value="Genomic_DNA"/>
</dbReference>
<protein>
    <submittedName>
        <fullName evidence="1">Uncharacterized protein</fullName>
    </submittedName>
</protein>
<evidence type="ECO:0000313" key="2">
    <source>
        <dbReference type="Proteomes" id="UP000324222"/>
    </source>
</evidence>
<sequence>MSYQPHPAVTSCHCSSPRERGSSNSVLTRHISCQPYVLIWH</sequence>
<keyword evidence="2" id="KW-1185">Reference proteome</keyword>
<gene>
    <name evidence="1" type="ORF">E2C01_063880</name>
</gene>
<dbReference type="Proteomes" id="UP000324222">
    <property type="component" value="Unassembled WGS sequence"/>
</dbReference>